<dbReference type="CDD" id="cd07822">
    <property type="entry name" value="SRPBCC_4"/>
    <property type="match status" value="1"/>
</dbReference>
<dbReference type="AlphaFoldDB" id="A0A2A8D4T9"/>
<name>A0A2A8D4T9_9MICC</name>
<keyword evidence="2" id="KW-1185">Reference proteome</keyword>
<comment type="caution">
    <text evidence="1">The sequence shown here is derived from an EMBL/GenBank/DDBJ whole genome shotgun (WGS) entry which is preliminary data.</text>
</comment>
<dbReference type="RefSeq" id="WP_098042843.1">
    <property type="nucleotide sequence ID" value="NZ_PDEV01000003.1"/>
</dbReference>
<evidence type="ECO:0000313" key="1">
    <source>
        <dbReference type="EMBL" id="PEN15985.1"/>
    </source>
</evidence>
<dbReference type="InterPro" id="IPR023393">
    <property type="entry name" value="START-like_dom_sf"/>
</dbReference>
<dbReference type="Pfam" id="PF10604">
    <property type="entry name" value="Polyketide_cyc2"/>
    <property type="match status" value="1"/>
</dbReference>
<reference evidence="1" key="1">
    <citation type="submission" date="2017-10" db="EMBL/GenBank/DDBJ databases">
        <title>Kefir isolates.</title>
        <authorList>
            <person name="Kim Y."/>
            <person name="Blasche S."/>
        </authorList>
    </citation>
    <scope>NUCLEOTIDE SEQUENCE [LARGE SCALE GENOMIC DNA]</scope>
    <source>
        <strain evidence="1">OG2-2</strain>
    </source>
</reference>
<dbReference type="SUPFAM" id="SSF55961">
    <property type="entry name" value="Bet v1-like"/>
    <property type="match status" value="1"/>
</dbReference>
<dbReference type="PANTHER" id="PTHR36166:SF1">
    <property type="entry name" value="SRPBCC DOMAIN-CONTAINING PROTEIN"/>
    <property type="match status" value="1"/>
</dbReference>
<protein>
    <submittedName>
        <fullName evidence="1">Polyketide cyclase</fullName>
    </submittedName>
</protein>
<evidence type="ECO:0000313" key="2">
    <source>
        <dbReference type="Proteomes" id="UP000219947"/>
    </source>
</evidence>
<dbReference type="EMBL" id="PDEV01000003">
    <property type="protein sequence ID" value="PEN15985.1"/>
    <property type="molecule type" value="Genomic_DNA"/>
</dbReference>
<gene>
    <name evidence="1" type="ORF">CRM92_07780</name>
</gene>
<dbReference type="Gene3D" id="3.30.530.20">
    <property type="match status" value="1"/>
</dbReference>
<dbReference type="Proteomes" id="UP000219947">
    <property type="component" value="Unassembled WGS sequence"/>
</dbReference>
<sequence>MMSRSIRAEITIQAEPHRVWEILTRFEEYPTWNPFIIRAQGVPRAGERLTLTMKPGKRPMTFRPTVLEASENQSLEWLGRLGIPGIFDGQHRFELNPLPGGGTHLIQSEIFSGLLVPLMLKLLDNTQEGFRRLNEALAHRAEEN</sequence>
<dbReference type="PANTHER" id="PTHR36166">
    <property type="entry name" value="CHROMOSOME 9, WHOLE GENOME SHOTGUN SEQUENCE"/>
    <property type="match status" value="1"/>
</dbReference>
<accession>A0A2A8D4T9</accession>
<proteinExistence type="predicted"/>
<organism evidence="1 2">
    <name type="scientific">Rothia dentocariosa</name>
    <dbReference type="NCBI Taxonomy" id="2047"/>
    <lineage>
        <taxon>Bacteria</taxon>
        <taxon>Bacillati</taxon>
        <taxon>Actinomycetota</taxon>
        <taxon>Actinomycetes</taxon>
        <taxon>Micrococcales</taxon>
        <taxon>Micrococcaceae</taxon>
        <taxon>Rothia</taxon>
    </lineage>
</organism>
<dbReference type="InterPro" id="IPR019587">
    <property type="entry name" value="Polyketide_cyclase/dehydratase"/>
</dbReference>